<gene>
    <name evidence="1" type="ORF">Q3982_03055</name>
</gene>
<dbReference type="Proteomes" id="UP001168575">
    <property type="component" value="Unassembled WGS sequence"/>
</dbReference>
<evidence type="ECO:0000313" key="1">
    <source>
        <dbReference type="EMBL" id="MDO4841637.1"/>
    </source>
</evidence>
<proteinExistence type="predicted"/>
<reference evidence="1" key="1">
    <citation type="submission" date="2023-07" db="EMBL/GenBank/DDBJ databases">
        <title>Between Cages and Wild: Unraveling the Impact of Captivity on Animal Microbiomes and Antimicrobial Resistance.</title>
        <authorList>
            <person name="Schmartz G.P."/>
            <person name="Rehner J."/>
            <person name="Schuff M.J."/>
            <person name="Becker S.L."/>
            <person name="Kravczyk M."/>
            <person name="Gurevich A."/>
            <person name="Francke R."/>
            <person name="Mueller R."/>
            <person name="Keller V."/>
            <person name="Keller A."/>
        </authorList>
    </citation>
    <scope>NUCLEOTIDE SEQUENCE</scope>
    <source>
        <strain evidence="1">S12M_St_49</strain>
    </source>
</reference>
<dbReference type="AlphaFoldDB" id="A0AA43RLF2"/>
<sequence>MKNAQRITIELNNGFKLVAEQNTDPNYRNEIFVGVLAPDGTWHQDLAIVRCAYLTKNGKMAWKDDEFDVLVYGDKDNEDFTDNFTVGLYREEGIVDSPDAANKRPISRVRHLNFSEVKALKIGDEVVIQYGESSFMSAKITRAMFWNSDADEPAWEIETDNGFIDAYSVYQEVL</sequence>
<accession>A0AA43RLF2</accession>
<evidence type="ECO:0000313" key="2">
    <source>
        <dbReference type="Proteomes" id="UP001168575"/>
    </source>
</evidence>
<dbReference type="EMBL" id="JAUMVS010000035">
    <property type="protein sequence ID" value="MDO4841637.1"/>
    <property type="molecule type" value="Genomic_DNA"/>
</dbReference>
<organism evidence="1 2">
    <name type="scientific">Phoenicibacter congonensis</name>
    <dbReference type="NCBI Taxonomy" id="1944646"/>
    <lineage>
        <taxon>Bacteria</taxon>
        <taxon>Bacillati</taxon>
        <taxon>Actinomycetota</taxon>
        <taxon>Coriobacteriia</taxon>
        <taxon>Eggerthellales</taxon>
        <taxon>Eggerthellaceae</taxon>
        <taxon>Phoenicibacter</taxon>
    </lineage>
</organism>
<name>A0AA43RLF2_9ACTN</name>
<protein>
    <submittedName>
        <fullName evidence="1">Uncharacterized protein</fullName>
    </submittedName>
</protein>
<comment type="caution">
    <text evidence="1">The sequence shown here is derived from an EMBL/GenBank/DDBJ whole genome shotgun (WGS) entry which is preliminary data.</text>
</comment>
<keyword evidence="2" id="KW-1185">Reference proteome</keyword>